<evidence type="ECO:0000313" key="5">
    <source>
        <dbReference type="Proteomes" id="UP000030321"/>
    </source>
</evidence>
<comment type="caution">
    <text evidence="4">The sequence shown here is derived from an EMBL/GenBank/DDBJ whole genome shotgun (WGS) entry which is preliminary data.</text>
</comment>
<sequence>MARGDQIYAYRELLNLQGVYAHHGIDCGDGSVIHYRKPSEIVERTSLETFARGGKIYVVRHVEVGFSFIPDVVVERALSRLGEQKYNLLFNNCEHFATWCKTGISKSQQIEEFIPIITHLQAVGLYEPLKKSLIGADPNNAQTLLKGALSSLKVSWDEIQPQYKKAIQEAETWNRVAIEALSRNRDDLAREALKRKVEAKKQAKRHQEQLDQLAAMTENVLKSLVIANG</sequence>
<dbReference type="Proteomes" id="UP000030321">
    <property type="component" value="Unassembled WGS sequence"/>
</dbReference>
<dbReference type="EMBL" id="BBPA01000051">
    <property type="protein sequence ID" value="GAL93972.1"/>
    <property type="molecule type" value="Genomic_DNA"/>
</dbReference>
<organism evidence="4 5">
    <name type="scientific">Microcystis aeruginosa NIES-44</name>
    <dbReference type="NCBI Taxonomy" id="449439"/>
    <lineage>
        <taxon>Bacteria</taxon>
        <taxon>Bacillati</taxon>
        <taxon>Cyanobacteriota</taxon>
        <taxon>Cyanophyceae</taxon>
        <taxon>Oscillatoriophycideae</taxon>
        <taxon>Chroococcales</taxon>
        <taxon>Microcystaceae</taxon>
        <taxon>Microcystis</taxon>
    </lineage>
</organism>
<dbReference type="Gene3D" id="3.90.1720.10">
    <property type="entry name" value="endopeptidase domain like (from Nostoc punctiforme)"/>
    <property type="match status" value="1"/>
</dbReference>
<evidence type="ECO:0000313" key="4">
    <source>
        <dbReference type="EMBL" id="GAL93972.1"/>
    </source>
</evidence>
<reference evidence="5" key="1">
    <citation type="journal article" date="2015" name="Genome">
        <title>Whole Genome Sequence of the Non-Microcystin-Producing Microcystis aeruginosa Strain NIES-44.</title>
        <authorList>
            <person name="Okano K."/>
            <person name="Miyata N."/>
            <person name="Ozaki Y."/>
        </authorList>
    </citation>
    <scope>NUCLEOTIDE SEQUENCE [LARGE SCALE GENOMIC DNA]</scope>
    <source>
        <strain evidence="5">NIES-44</strain>
    </source>
</reference>
<dbReference type="InterPro" id="IPR007157">
    <property type="entry name" value="PspA_VIPP1"/>
</dbReference>
<dbReference type="Pfam" id="PF04970">
    <property type="entry name" value="LRAT"/>
    <property type="match status" value="1"/>
</dbReference>
<dbReference type="PANTHER" id="PTHR46137:SF1">
    <property type="entry name" value="LRAT DOMAIN-CONTAINING PROTEIN"/>
    <property type="match status" value="1"/>
</dbReference>
<dbReference type="PANTHER" id="PTHR46137">
    <property type="entry name" value="OS05G0310600 PROTEIN"/>
    <property type="match status" value="1"/>
</dbReference>
<dbReference type="InterPro" id="IPR007053">
    <property type="entry name" value="LRAT_dom"/>
</dbReference>
<accession>A0A0A1VVZ1</accession>
<gene>
    <name evidence="4" type="ORF">N44_02552</name>
</gene>
<dbReference type="RefSeq" id="WP_045359911.1">
    <property type="nucleotide sequence ID" value="NZ_BBPA01000051.1"/>
</dbReference>
<evidence type="ECO:0000256" key="1">
    <source>
        <dbReference type="ARBA" id="ARBA00043985"/>
    </source>
</evidence>
<protein>
    <submittedName>
        <fullName evidence="4">Phage shock protein A</fullName>
    </submittedName>
</protein>
<dbReference type="AlphaFoldDB" id="A0A0A1VVZ1"/>
<name>A0A0A1VVZ1_MICAE</name>
<feature type="domain" description="LRAT" evidence="3">
    <location>
        <begin position="12"/>
        <end position="109"/>
    </location>
</feature>
<feature type="coiled-coil region" evidence="2">
    <location>
        <begin position="189"/>
        <end position="216"/>
    </location>
</feature>
<dbReference type="Pfam" id="PF04012">
    <property type="entry name" value="PspA_IM30"/>
    <property type="match status" value="1"/>
</dbReference>
<evidence type="ECO:0000259" key="3">
    <source>
        <dbReference type="PROSITE" id="PS51934"/>
    </source>
</evidence>
<evidence type="ECO:0000256" key="2">
    <source>
        <dbReference type="SAM" id="Coils"/>
    </source>
</evidence>
<dbReference type="PROSITE" id="PS51934">
    <property type="entry name" value="LRAT"/>
    <property type="match status" value="1"/>
</dbReference>
<proteinExistence type="inferred from homology"/>
<keyword evidence="2" id="KW-0175">Coiled coil</keyword>
<comment type="similarity">
    <text evidence="1">Belongs to the PspA/Vipp/IM30 family.</text>
</comment>